<dbReference type="Proteomes" id="UP001550628">
    <property type="component" value="Unassembled WGS sequence"/>
</dbReference>
<gene>
    <name evidence="1" type="ORF">ABZ510_05115</name>
</gene>
<organism evidence="1 2">
    <name type="scientific">Nocardia rhamnosiphila</name>
    <dbReference type="NCBI Taxonomy" id="426716"/>
    <lineage>
        <taxon>Bacteria</taxon>
        <taxon>Bacillati</taxon>
        <taxon>Actinomycetota</taxon>
        <taxon>Actinomycetes</taxon>
        <taxon>Mycobacteriales</taxon>
        <taxon>Nocardiaceae</taxon>
        <taxon>Nocardia</taxon>
    </lineage>
</organism>
<dbReference type="GO" id="GO:0016787">
    <property type="term" value="F:hydrolase activity"/>
    <property type="evidence" value="ECO:0007669"/>
    <property type="project" value="UniProtKB-KW"/>
</dbReference>
<evidence type="ECO:0000313" key="2">
    <source>
        <dbReference type="Proteomes" id="UP001550628"/>
    </source>
</evidence>
<evidence type="ECO:0000313" key="1">
    <source>
        <dbReference type="EMBL" id="MEU1951222.1"/>
    </source>
</evidence>
<name>A0ABV2WK22_9NOCA</name>
<dbReference type="InterPro" id="IPR029058">
    <property type="entry name" value="AB_hydrolase_fold"/>
</dbReference>
<keyword evidence="1" id="KW-0378">Hydrolase</keyword>
<dbReference type="RefSeq" id="WP_356955207.1">
    <property type="nucleotide sequence ID" value="NZ_JBEYBD010000003.1"/>
</dbReference>
<dbReference type="SUPFAM" id="SSF53474">
    <property type="entry name" value="alpha/beta-Hydrolases"/>
    <property type="match status" value="1"/>
</dbReference>
<protein>
    <submittedName>
        <fullName evidence="1">Alpha/beta hydrolase</fullName>
    </submittedName>
</protein>
<proteinExistence type="predicted"/>
<sequence>MTGNEWDDDTPAHALVCLHAGPDPARWFADQVETLGAIAHRSAAPPPADPEHVDAWAHEVAAGVTALGHDRVHLLATGATAYGAIALAARYPALVTSLVLGDPEVDPDAPGYGELLAQVAAPTLVIASVPDERVDIAHAQSIAGGIDNGVFVVIDGGTIPAHRERAASFNEWLTAFTVIAEGLDAMASQQQEKTHA</sequence>
<comment type="caution">
    <text evidence="1">The sequence shown here is derived from an EMBL/GenBank/DDBJ whole genome shotgun (WGS) entry which is preliminary data.</text>
</comment>
<dbReference type="EMBL" id="JBEYBF010000002">
    <property type="protein sequence ID" value="MEU1951222.1"/>
    <property type="molecule type" value="Genomic_DNA"/>
</dbReference>
<accession>A0ABV2WK22</accession>
<keyword evidence="2" id="KW-1185">Reference proteome</keyword>
<reference evidence="1 2" key="1">
    <citation type="submission" date="2024-06" db="EMBL/GenBank/DDBJ databases">
        <title>The Natural Products Discovery Center: Release of the First 8490 Sequenced Strains for Exploring Actinobacteria Biosynthetic Diversity.</title>
        <authorList>
            <person name="Kalkreuter E."/>
            <person name="Kautsar S.A."/>
            <person name="Yang D."/>
            <person name="Bader C.D."/>
            <person name="Teijaro C.N."/>
            <person name="Fluegel L."/>
            <person name="Davis C.M."/>
            <person name="Simpson J.R."/>
            <person name="Lauterbach L."/>
            <person name="Steele A.D."/>
            <person name="Gui C."/>
            <person name="Meng S."/>
            <person name="Li G."/>
            <person name="Viehrig K."/>
            <person name="Ye F."/>
            <person name="Su P."/>
            <person name="Kiefer A.F."/>
            <person name="Nichols A."/>
            <person name="Cepeda A.J."/>
            <person name="Yan W."/>
            <person name="Fan B."/>
            <person name="Jiang Y."/>
            <person name="Adhikari A."/>
            <person name="Zheng C.-J."/>
            <person name="Schuster L."/>
            <person name="Cowan T.M."/>
            <person name="Smanski M.J."/>
            <person name="Chevrette M.G."/>
            <person name="De Carvalho L.P.S."/>
            <person name="Shen B."/>
        </authorList>
    </citation>
    <scope>NUCLEOTIDE SEQUENCE [LARGE SCALE GENOMIC DNA]</scope>
    <source>
        <strain evidence="1 2">NPDC019708</strain>
    </source>
</reference>
<dbReference type="Gene3D" id="3.40.50.1820">
    <property type="entry name" value="alpha/beta hydrolase"/>
    <property type="match status" value="2"/>
</dbReference>